<reference evidence="1" key="1">
    <citation type="submission" date="2022-05" db="EMBL/GenBank/DDBJ databases">
        <title>The Musa troglodytarum L. genome provides insights into the mechanism of non-climacteric behaviour and enrichment of carotenoids.</title>
        <authorList>
            <person name="Wang J."/>
        </authorList>
    </citation>
    <scope>NUCLEOTIDE SEQUENCE</scope>
    <source>
        <tissue evidence="1">Leaf</tissue>
    </source>
</reference>
<dbReference type="GO" id="GO:0009556">
    <property type="term" value="P:microsporogenesis"/>
    <property type="evidence" value="ECO:0007669"/>
    <property type="project" value="TreeGrafter"/>
</dbReference>
<dbReference type="OrthoDB" id="1920658at2759"/>
<organism evidence="1 2">
    <name type="scientific">Musa troglodytarum</name>
    <name type="common">fe'i banana</name>
    <dbReference type="NCBI Taxonomy" id="320322"/>
    <lineage>
        <taxon>Eukaryota</taxon>
        <taxon>Viridiplantae</taxon>
        <taxon>Streptophyta</taxon>
        <taxon>Embryophyta</taxon>
        <taxon>Tracheophyta</taxon>
        <taxon>Spermatophyta</taxon>
        <taxon>Magnoliopsida</taxon>
        <taxon>Liliopsida</taxon>
        <taxon>Zingiberales</taxon>
        <taxon>Musaceae</taxon>
        <taxon>Musa</taxon>
    </lineage>
</organism>
<dbReference type="GO" id="GO:0005634">
    <property type="term" value="C:nucleus"/>
    <property type="evidence" value="ECO:0007669"/>
    <property type="project" value="TreeGrafter"/>
</dbReference>
<dbReference type="EMBL" id="CP097503">
    <property type="protein sequence ID" value="URD78042.1"/>
    <property type="molecule type" value="Genomic_DNA"/>
</dbReference>
<gene>
    <name evidence="1" type="ORF">MUK42_01973</name>
</gene>
<evidence type="ECO:0000313" key="1">
    <source>
        <dbReference type="EMBL" id="URD78042.1"/>
    </source>
</evidence>
<dbReference type="PANTHER" id="PTHR37695:SF1">
    <property type="entry name" value="RECOMBINATION INITIATION DEFECTS 3-RELATED"/>
    <property type="match status" value="1"/>
</dbReference>
<sequence length="123" mass="13892">RCGSQEKDNSRKRIFSLAPIASTREESQLHLSRAAGIVCDRMQPLSQITVTVQVSEELVLKLQLIERSINRVGMILDSVQGDVMKVNKAIKELPLEGKPLWTYGSLFLMLKTSRTDVYLNLTF</sequence>
<accession>A0A9E7EKY7</accession>
<dbReference type="GO" id="GO:0042138">
    <property type="term" value="P:meiotic DNA double-strand break formation"/>
    <property type="evidence" value="ECO:0007669"/>
    <property type="project" value="TreeGrafter"/>
</dbReference>
<dbReference type="GO" id="GO:0070192">
    <property type="term" value="P:chromosome organization involved in meiotic cell cycle"/>
    <property type="evidence" value="ECO:0007669"/>
    <property type="project" value="InterPro"/>
</dbReference>
<dbReference type="GO" id="GO:0009553">
    <property type="term" value="P:embryo sac development"/>
    <property type="evidence" value="ECO:0007669"/>
    <property type="project" value="TreeGrafter"/>
</dbReference>
<dbReference type="PANTHER" id="PTHR37695">
    <property type="entry name" value="RECOMBINATION INITIATION DEFECTS 3-RELATED"/>
    <property type="match status" value="1"/>
</dbReference>
<dbReference type="Proteomes" id="UP001055439">
    <property type="component" value="Chromosome 10"/>
</dbReference>
<dbReference type="AlphaFoldDB" id="A0A9E7EKY7"/>
<name>A0A9E7EKY7_9LILI</name>
<feature type="non-terminal residue" evidence="1">
    <location>
        <position position="1"/>
    </location>
</feature>
<protein>
    <submittedName>
        <fullName evidence="1">Uncharacterized protein</fullName>
    </submittedName>
</protein>
<evidence type="ECO:0000313" key="2">
    <source>
        <dbReference type="Proteomes" id="UP001055439"/>
    </source>
</evidence>
<dbReference type="InterPro" id="IPR034546">
    <property type="entry name" value="PAIR1"/>
</dbReference>
<proteinExistence type="predicted"/>
<keyword evidence="2" id="KW-1185">Reference proteome</keyword>